<organism evidence="2 3">
    <name type="scientific">Proteobacteria bacterium 228</name>
    <dbReference type="NCBI Taxonomy" id="2083153"/>
    <lineage>
        <taxon>Bacteria</taxon>
        <taxon>Pseudomonadati</taxon>
        <taxon>Pseudomonadota</taxon>
    </lineage>
</organism>
<dbReference type="AlphaFoldDB" id="A0A2S5KVX0"/>
<feature type="domain" description="Formyl transferase N-terminal" evidence="1">
    <location>
        <begin position="82"/>
        <end position="171"/>
    </location>
</feature>
<name>A0A2S5KVX0_9PROT</name>
<evidence type="ECO:0000259" key="1">
    <source>
        <dbReference type="Pfam" id="PF00551"/>
    </source>
</evidence>
<dbReference type="InterPro" id="IPR036477">
    <property type="entry name" value="Formyl_transf_N_sf"/>
</dbReference>
<dbReference type="SUPFAM" id="SSF53328">
    <property type="entry name" value="Formyltransferase"/>
    <property type="match status" value="1"/>
</dbReference>
<dbReference type="OrthoDB" id="467573at2"/>
<dbReference type="Gene3D" id="3.40.50.170">
    <property type="entry name" value="Formyl transferase, N-terminal domain"/>
    <property type="match status" value="1"/>
</dbReference>
<dbReference type="EMBL" id="PRLP01000015">
    <property type="protein sequence ID" value="PPC78426.1"/>
    <property type="molecule type" value="Genomic_DNA"/>
</dbReference>
<accession>A0A2S5KVX0</accession>
<proteinExistence type="predicted"/>
<comment type="caution">
    <text evidence="2">The sequence shown here is derived from an EMBL/GenBank/DDBJ whole genome shotgun (WGS) entry which is preliminary data.</text>
</comment>
<gene>
    <name evidence="2" type="ORF">C4K68_05070</name>
</gene>
<sequence>MNGIVCLCGWTARSSAYLQRLSLEGLRPDYVVMYGPVMPAPKVERSTPFTAEAGLYCPAVDIDLEAWLADSGWPVIRVEDKALDGAQLAETLISLAPKLLIYSGYGGQIVPASLTSAYDVLHVHSGALPEYRGSTTLYYQLLEEGSCVATAILLDEQIDTGPVLYQKRFAMPPAGIDIDYLYDNAIRADVLCETLKRWQNGTLLPQVQSAELPAYFIIHPLLKHLAILRVDLQAQTGGKGQESCDV</sequence>
<dbReference type="Proteomes" id="UP000238196">
    <property type="component" value="Unassembled WGS sequence"/>
</dbReference>
<dbReference type="Pfam" id="PF00551">
    <property type="entry name" value="Formyl_trans_N"/>
    <property type="match status" value="1"/>
</dbReference>
<reference evidence="2 3" key="1">
    <citation type="submission" date="2018-02" db="EMBL/GenBank/DDBJ databases">
        <title>novel marine gammaproteobacteria from coastal saline agro ecosystem.</title>
        <authorList>
            <person name="Krishnan R."/>
            <person name="Ramesh Kumar N."/>
        </authorList>
    </citation>
    <scope>NUCLEOTIDE SEQUENCE [LARGE SCALE GENOMIC DNA]</scope>
    <source>
        <strain evidence="2 3">228</strain>
    </source>
</reference>
<evidence type="ECO:0000313" key="3">
    <source>
        <dbReference type="Proteomes" id="UP000238196"/>
    </source>
</evidence>
<dbReference type="InterPro" id="IPR002376">
    <property type="entry name" value="Formyl_transf_N"/>
</dbReference>
<evidence type="ECO:0000313" key="2">
    <source>
        <dbReference type="EMBL" id="PPC78426.1"/>
    </source>
</evidence>
<protein>
    <submittedName>
        <fullName evidence="2">Methionyl-tRNA formyltransferase</fullName>
    </submittedName>
</protein>